<comment type="caution">
    <text evidence="2">The sequence shown here is derived from an EMBL/GenBank/DDBJ whole genome shotgun (WGS) entry which is preliminary data.</text>
</comment>
<gene>
    <name evidence="2" type="ORF">A2Y75_01630</name>
</gene>
<dbReference type="EMBL" id="MELK01000023">
    <property type="protein sequence ID" value="OFW58437.1"/>
    <property type="molecule type" value="Genomic_DNA"/>
</dbReference>
<evidence type="ECO:0008006" key="4">
    <source>
        <dbReference type="Google" id="ProtNLM"/>
    </source>
</evidence>
<dbReference type="Proteomes" id="UP000177876">
    <property type="component" value="Unassembled WGS sequence"/>
</dbReference>
<organism evidence="2 3">
    <name type="scientific">Candidatus Solincola sediminis</name>
    <dbReference type="NCBI Taxonomy" id="1797199"/>
    <lineage>
        <taxon>Bacteria</taxon>
        <taxon>Bacillati</taxon>
        <taxon>Actinomycetota</taxon>
        <taxon>Candidatus Geothermincolia</taxon>
        <taxon>Candidatus Geothermincolales</taxon>
        <taxon>Candidatus Geothermincolaceae</taxon>
        <taxon>Candidatus Solincola</taxon>
    </lineage>
</organism>
<reference evidence="2 3" key="1">
    <citation type="journal article" date="2016" name="Nat. Commun.">
        <title>Thousands of microbial genomes shed light on interconnected biogeochemical processes in an aquifer system.</title>
        <authorList>
            <person name="Anantharaman K."/>
            <person name="Brown C.T."/>
            <person name="Hug L.A."/>
            <person name="Sharon I."/>
            <person name="Castelle C.J."/>
            <person name="Probst A.J."/>
            <person name="Thomas B.C."/>
            <person name="Singh A."/>
            <person name="Wilkins M.J."/>
            <person name="Karaoz U."/>
            <person name="Brodie E.L."/>
            <person name="Williams K.H."/>
            <person name="Hubbard S.S."/>
            <person name="Banfield J.F."/>
        </authorList>
    </citation>
    <scope>NUCLEOTIDE SEQUENCE [LARGE SCALE GENOMIC DNA]</scope>
</reference>
<sequence>MRKLLGITGAVAALIFATSALAGKTQVSSNSWRASGSTGAYYGRSDGVFQSTTTHTPYVVENGQPAGSLGKGFYMDFTVYSDGEGITCGDAGGMGACGGNTTLVPCQCTISTGDSFMWMPIVTETLTPDMDAGSLDIAGDLVDNDGAYLIWGLNGASGNPFTIGRDPAFYMCTKYAISGTTTTTVSGIDQNVMAGFMEVGINEAWNADFEARNSYAGIGVLGTAASGLTLEDVYIKTEDDGGGVVSTDTTDSSTENVAQTLCTYVSSAGVVTYTIDGSAPTVTATYTFDDNVAVVPFITYLHTADLADEIDIYSVKVGYTE</sequence>
<protein>
    <recommendedName>
        <fullName evidence="4">PEP-CTERM sorting domain-containing protein</fullName>
    </recommendedName>
</protein>
<keyword evidence="1" id="KW-0732">Signal</keyword>
<feature type="chain" id="PRO_5009484291" description="PEP-CTERM sorting domain-containing protein" evidence="1">
    <location>
        <begin position="23"/>
        <end position="321"/>
    </location>
</feature>
<dbReference type="STRING" id="1797197.A2Y75_01630"/>
<accession>A0A1F2WNJ4</accession>
<evidence type="ECO:0000256" key="1">
    <source>
        <dbReference type="SAM" id="SignalP"/>
    </source>
</evidence>
<feature type="signal peptide" evidence="1">
    <location>
        <begin position="1"/>
        <end position="22"/>
    </location>
</feature>
<name>A0A1F2WNJ4_9ACTN</name>
<dbReference type="AlphaFoldDB" id="A0A1F2WNJ4"/>
<evidence type="ECO:0000313" key="3">
    <source>
        <dbReference type="Proteomes" id="UP000177876"/>
    </source>
</evidence>
<proteinExistence type="predicted"/>
<evidence type="ECO:0000313" key="2">
    <source>
        <dbReference type="EMBL" id="OFW58437.1"/>
    </source>
</evidence>